<dbReference type="EMBL" id="CADCVS010000429">
    <property type="protein sequence ID" value="CAA9525161.1"/>
    <property type="molecule type" value="Genomic_DNA"/>
</dbReference>
<evidence type="ECO:0000313" key="1">
    <source>
        <dbReference type="EMBL" id="CAA9525161.1"/>
    </source>
</evidence>
<sequence>MPRPAAWIAVVGGGEAEPDALEAAETAGAAIAAAGAILVCGGLGGVMEAACRGARSKLGTTVGILPGTRRDDANGWVTIALPTGLGEGRNALVARSADALVAIGGGWGTLSEIAFARKLGKPVTGIATWELARDGRPVDGVVAAGDAAGAVRWALEQAGHVRQDSTD</sequence>
<accession>A0A6J4TKY4</accession>
<dbReference type="InterPro" id="IPR005268">
    <property type="entry name" value="CHP00725"/>
</dbReference>
<proteinExistence type="predicted"/>
<organism evidence="1">
    <name type="scientific">uncultured Solirubrobacteraceae bacterium</name>
    <dbReference type="NCBI Taxonomy" id="1162706"/>
    <lineage>
        <taxon>Bacteria</taxon>
        <taxon>Bacillati</taxon>
        <taxon>Actinomycetota</taxon>
        <taxon>Thermoleophilia</taxon>
        <taxon>Solirubrobacterales</taxon>
        <taxon>Solirubrobacteraceae</taxon>
        <taxon>environmental samples</taxon>
    </lineage>
</organism>
<name>A0A6J4TKY4_9ACTN</name>
<dbReference type="NCBIfam" id="TIGR00725">
    <property type="entry name" value="TIGR00725 family protein"/>
    <property type="match status" value="1"/>
</dbReference>
<dbReference type="Pfam" id="PF18306">
    <property type="entry name" value="LDcluster4"/>
    <property type="match status" value="1"/>
</dbReference>
<dbReference type="Gene3D" id="3.40.50.450">
    <property type="match status" value="1"/>
</dbReference>
<gene>
    <name evidence="1" type="ORF">AVDCRST_MAG30-3313</name>
</gene>
<protein>
    <recommendedName>
        <fullName evidence="2">TIGR00725 family protein</fullName>
    </recommendedName>
</protein>
<dbReference type="PANTHER" id="PTHR43393">
    <property type="entry name" value="CYTOKININ RIBOSIDE 5'-MONOPHOSPHATE PHOSPHORIBOHYDROLASE"/>
    <property type="match status" value="1"/>
</dbReference>
<dbReference type="SUPFAM" id="SSF102405">
    <property type="entry name" value="MCP/YpsA-like"/>
    <property type="match status" value="1"/>
</dbReference>
<dbReference type="GO" id="GO:0005829">
    <property type="term" value="C:cytosol"/>
    <property type="evidence" value="ECO:0007669"/>
    <property type="project" value="TreeGrafter"/>
</dbReference>
<dbReference type="AlphaFoldDB" id="A0A6J4TKY4"/>
<dbReference type="InterPro" id="IPR041164">
    <property type="entry name" value="LDcluster4"/>
</dbReference>
<reference evidence="1" key="1">
    <citation type="submission" date="2020-02" db="EMBL/GenBank/DDBJ databases">
        <authorList>
            <person name="Meier V. D."/>
        </authorList>
    </citation>
    <scope>NUCLEOTIDE SEQUENCE</scope>
    <source>
        <strain evidence="1">AVDCRST_MAG30</strain>
    </source>
</reference>
<dbReference type="PANTHER" id="PTHR43393:SF3">
    <property type="entry name" value="LYSINE DECARBOXYLASE-LIKE PROTEIN"/>
    <property type="match status" value="1"/>
</dbReference>
<dbReference type="InterPro" id="IPR052341">
    <property type="entry name" value="LOG_family_nucleotidases"/>
</dbReference>
<evidence type="ECO:0008006" key="2">
    <source>
        <dbReference type="Google" id="ProtNLM"/>
    </source>
</evidence>